<keyword evidence="6 7" id="KW-0472">Membrane</keyword>
<dbReference type="InterPro" id="IPR000109">
    <property type="entry name" value="POT_fam"/>
</dbReference>
<dbReference type="GO" id="GO:0022857">
    <property type="term" value="F:transmembrane transporter activity"/>
    <property type="evidence" value="ECO:0007669"/>
    <property type="project" value="InterPro"/>
</dbReference>
<dbReference type="EMBL" id="JAKMXF010000324">
    <property type="protein sequence ID" value="KAI6648878.1"/>
    <property type="molecule type" value="Genomic_DNA"/>
</dbReference>
<dbReference type="GO" id="GO:0016020">
    <property type="term" value="C:membrane"/>
    <property type="evidence" value="ECO:0007669"/>
    <property type="project" value="UniProtKB-SubCell"/>
</dbReference>
<sequence>MFHTVYELDVIPVAEPIYYIIHIIAIVMLILGSSGIFALLLPVGLDQMEGAGESKLKSYFNWHYWVGNFGYLFAFGRYIIYTPSEDDRLQLLGSSYLATFSIFLAIIVLKFSLNLNLLQLNRPGGTPIRQISGVLCNGFKNKRKHKSKYTKLSLFDYAANENGGKFNYEEVFDVKTFFKILFVIVNMTWYFGIYNLLNTEFPEQGRKISCAKDKYVVSFVISFGDCVVVATVLPIFELIRWKFNKIGFSKILYKFQFGVICGFVAVFCAWVINISLYAEEFICTQRKGNNSYFIPHLIRILPQTIFIGLSECLAWVGAMEFVYAQSPHHMKGFIFGILQSVTGIGWFIPNTIRFILYEASDCINSCETCAVHFNRCFDQTTNDYIYYTIFLGISLVYVVVFWVITCLYKRRERQKIEQWPEGSQFFH</sequence>
<protein>
    <submittedName>
        <fullName evidence="8">Solute carrier family 15 member 4-like</fullName>
    </submittedName>
</protein>
<evidence type="ECO:0000256" key="4">
    <source>
        <dbReference type="ARBA" id="ARBA00022856"/>
    </source>
</evidence>
<feature type="transmembrane region" description="Helical" evidence="7">
    <location>
        <begin position="330"/>
        <end position="348"/>
    </location>
</feature>
<comment type="caution">
    <text evidence="8">The sequence shown here is derived from an EMBL/GenBank/DDBJ whole genome shotgun (WGS) entry which is preliminary data.</text>
</comment>
<comment type="similarity">
    <text evidence="2">Belongs to the major facilitator superfamily. Proton-dependent oligopeptide transporter (POT/PTR) (TC 2.A.17) family.</text>
</comment>
<keyword evidence="4" id="KW-0813">Transport</keyword>
<evidence type="ECO:0000256" key="1">
    <source>
        <dbReference type="ARBA" id="ARBA00004141"/>
    </source>
</evidence>
<dbReference type="Gene3D" id="1.20.1250.20">
    <property type="entry name" value="MFS general substrate transporter like domains"/>
    <property type="match status" value="1"/>
</dbReference>
<dbReference type="InterPro" id="IPR036259">
    <property type="entry name" value="MFS_trans_sf"/>
</dbReference>
<organism evidence="8 9">
    <name type="scientific">Oopsacas minuta</name>
    <dbReference type="NCBI Taxonomy" id="111878"/>
    <lineage>
        <taxon>Eukaryota</taxon>
        <taxon>Metazoa</taxon>
        <taxon>Porifera</taxon>
        <taxon>Hexactinellida</taxon>
        <taxon>Hexasterophora</taxon>
        <taxon>Lyssacinosida</taxon>
        <taxon>Leucopsacidae</taxon>
        <taxon>Oopsacas</taxon>
    </lineage>
</organism>
<name>A0AAV7JJL9_9METZ</name>
<dbReference type="PANTHER" id="PTHR11654">
    <property type="entry name" value="OLIGOPEPTIDE TRANSPORTER-RELATED"/>
    <property type="match status" value="1"/>
</dbReference>
<feature type="transmembrane region" description="Helical" evidence="7">
    <location>
        <begin position="251"/>
        <end position="272"/>
    </location>
</feature>
<evidence type="ECO:0000313" key="8">
    <source>
        <dbReference type="EMBL" id="KAI6648878.1"/>
    </source>
</evidence>
<dbReference type="Proteomes" id="UP001165289">
    <property type="component" value="Unassembled WGS sequence"/>
</dbReference>
<evidence type="ECO:0000256" key="6">
    <source>
        <dbReference type="ARBA" id="ARBA00023136"/>
    </source>
</evidence>
<accession>A0AAV7JJL9</accession>
<feature type="transmembrane region" description="Helical" evidence="7">
    <location>
        <begin position="17"/>
        <end position="41"/>
    </location>
</feature>
<evidence type="ECO:0000256" key="2">
    <source>
        <dbReference type="ARBA" id="ARBA00005982"/>
    </source>
</evidence>
<gene>
    <name evidence="8" type="ORF">LOD99_6951</name>
</gene>
<feature type="transmembrane region" description="Helical" evidence="7">
    <location>
        <begin position="217"/>
        <end position="239"/>
    </location>
</feature>
<keyword evidence="5 7" id="KW-1133">Transmembrane helix</keyword>
<evidence type="ECO:0000313" key="9">
    <source>
        <dbReference type="Proteomes" id="UP001165289"/>
    </source>
</evidence>
<keyword evidence="4" id="KW-0653">Protein transport</keyword>
<dbReference type="SUPFAM" id="SSF103473">
    <property type="entry name" value="MFS general substrate transporter"/>
    <property type="match status" value="1"/>
</dbReference>
<evidence type="ECO:0000256" key="3">
    <source>
        <dbReference type="ARBA" id="ARBA00022692"/>
    </source>
</evidence>
<feature type="transmembrane region" description="Helical" evidence="7">
    <location>
        <begin position="177"/>
        <end position="197"/>
    </location>
</feature>
<feature type="transmembrane region" description="Helical" evidence="7">
    <location>
        <begin position="292"/>
        <end position="318"/>
    </location>
</feature>
<keyword evidence="4" id="KW-0571">Peptide transport</keyword>
<evidence type="ECO:0000256" key="7">
    <source>
        <dbReference type="SAM" id="Phobius"/>
    </source>
</evidence>
<reference evidence="8 9" key="1">
    <citation type="journal article" date="2023" name="BMC Biol.">
        <title>The compact genome of the sponge Oopsacas minuta (Hexactinellida) is lacking key metazoan core genes.</title>
        <authorList>
            <person name="Santini S."/>
            <person name="Schenkelaars Q."/>
            <person name="Jourda C."/>
            <person name="Duchesne M."/>
            <person name="Belahbib H."/>
            <person name="Rocher C."/>
            <person name="Selva M."/>
            <person name="Riesgo A."/>
            <person name="Vervoort M."/>
            <person name="Leys S.P."/>
            <person name="Kodjabachian L."/>
            <person name="Le Bivic A."/>
            <person name="Borchiellini C."/>
            <person name="Claverie J.M."/>
            <person name="Renard E."/>
        </authorList>
    </citation>
    <scope>NUCLEOTIDE SEQUENCE [LARGE SCALE GENOMIC DNA]</scope>
    <source>
        <strain evidence="8">SPO-2</strain>
    </source>
</reference>
<evidence type="ECO:0000256" key="5">
    <source>
        <dbReference type="ARBA" id="ARBA00022989"/>
    </source>
</evidence>
<feature type="transmembrane region" description="Helical" evidence="7">
    <location>
        <begin position="62"/>
        <end position="81"/>
    </location>
</feature>
<dbReference type="Pfam" id="PF00854">
    <property type="entry name" value="PTR2"/>
    <property type="match status" value="1"/>
</dbReference>
<keyword evidence="3 7" id="KW-0812">Transmembrane</keyword>
<proteinExistence type="inferred from homology"/>
<feature type="transmembrane region" description="Helical" evidence="7">
    <location>
        <begin position="93"/>
        <end position="113"/>
    </location>
</feature>
<comment type="subcellular location">
    <subcellularLocation>
        <location evidence="1">Membrane</location>
        <topology evidence="1">Multi-pass membrane protein</topology>
    </subcellularLocation>
</comment>
<dbReference type="GO" id="GO:0015833">
    <property type="term" value="P:peptide transport"/>
    <property type="evidence" value="ECO:0007669"/>
    <property type="project" value="UniProtKB-KW"/>
</dbReference>
<feature type="transmembrane region" description="Helical" evidence="7">
    <location>
        <begin position="384"/>
        <end position="408"/>
    </location>
</feature>
<dbReference type="AlphaFoldDB" id="A0AAV7JJL9"/>
<keyword evidence="9" id="KW-1185">Reference proteome</keyword>